<dbReference type="PANTHER" id="PTHR21310">
    <property type="entry name" value="AMINOGLYCOSIDE PHOSPHOTRANSFERASE-RELATED-RELATED"/>
    <property type="match status" value="1"/>
</dbReference>
<protein>
    <recommendedName>
        <fullName evidence="2">Aminoglycoside phosphotransferase domain-containing protein</fullName>
    </recommendedName>
</protein>
<dbReference type="InParanoid" id="C4JZH8"/>
<keyword evidence="1" id="KW-0175">Coiled coil</keyword>
<evidence type="ECO:0000259" key="2">
    <source>
        <dbReference type="Pfam" id="PF01636"/>
    </source>
</evidence>
<dbReference type="STRING" id="336963.C4JZH8"/>
<dbReference type="PANTHER" id="PTHR21310:SF55">
    <property type="entry name" value="AMINOGLYCOSIDE PHOSPHOTRANSFERASE DOMAIN-CONTAINING PROTEIN"/>
    <property type="match status" value="1"/>
</dbReference>
<accession>C4JZH8</accession>
<organism evidence="3 4">
    <name type="scientific">Uncinocarpus reesii (strain UAMH 1704)</name>
    <dbReference type="NCBI Taxonomy" id="336963"/>
    <lineage>
        <taxon>Eukaryota</taxon>
        <taxon>Fungi</taxon>
        <taxon>Dikarya</taxon>
        <taxon>Ascomycota</taxon>
        <taxon>Pezizomycotina</taxon>
        <taxon>Eurotiomycetes</taxon>
        <taxon>Eurotiomycetidae</taxon>
        <taxon>Onygenales</taxon>
        <taxon>Onygenaceae</taxon>
        <taxon>Uncinocarpus</taxon>
    </lineage>
</organism>
<dbReference type="OrthoDB" id="2906425at2759"/>
<evidence type="ECO:0000256" key="1">
    <source>
        <dbReference type="SAM" id="Coils"/>
    </source>
</evidence>
<dbReference type="CDD" id="cd05120">
    <property type="entry name" value="APH_ChoK_like"/>
    <property type="match status" value="1"/>
</dbReference>
<evidence type="ECO:0000313" key="3">
    <source>
        <dbReference type="EMBL" id="EEP82714.1"/>
    </source>
</evidence>
<dbReference type="Gene3D" id="3.90.1200.10">
    <property type="match status" value="1"/>
</dbReference>
<dbReference type="Proteomes" id="UP000002058">
    <property type="component" value="Unassembled WGS sequence"/>
</dbReference>
<dbReference type="AlphaFoldDB" id="C4JZH8"/>
<dbReference type="GeneID" id="8437832"/>
<dbReference type="eggNOG" id="ENOG502SQCG">
    <property type="taxonomic scope" value="Eukaryota"/>
</dbReference>
<gene>
    <name evidence="3" type="ORF">UREG_07579</name>
</gene>
<sequence>MESDPSDFSLAQAAIKSSDLPAIDHLTLSFFVLDAVDSDEAARYILNRLSASSDSAENVLRSIKRELAQLSRKFARHDALPLEVDEALRGELRPLLEAAITKDLTEKLFSLIQFSDKPSQLKNLWLMSPTWFAERQLPGYFVQGILQGRKGFYTPPTSPDEQLYPLPEAFLLQIHRVLSHPLHFLAIERQIHQGWPLVNDPMPLGAVARSLLRGLFALLPTVICVQLYKLVNKAVDKFDPAQKGSAIKFLPFGLVLKSSHRVSKSEANALHLVEKYTSINAPRLINATVVNDTDLRINNHPVHNYLLMTRVPGDDLSDVFYRMTYEERAQFAKDLGKCISEYRQIPSSHNTNHEICDTLGGAFRDNRMGGGLHGPFDSKIDFLNYLSPGRLAALRDELPLSALYRNNHRIVFSHSDLHRTNIKVRGGRLVGIIDWEAAGFKPEYWEYTRAVWPYFGDRRVEKEMALAFEKSYAEELEAEKLLWRRYLMF</sequence>
<dbReference type="EMBL" id="CH476619">
    <property type="protein sequence ID" value="EEP82714.1"/>
    <property type="molecule type" value="Genomic_DNA"/>
</dbReference>
<dbReference type="VEuPathDB" id="FungiDB:UREG_07579"/>
<dbReference type="SUPFAM" id="SSF56112">
    <property type="entry name" value="Protein kinase-like (PK-like)"/>
    <property type="match status" value="1"/>
</dbReference>
<dbReference type="InterPro" id="IPR051678">
    <property type="entry name" value="AGP_Transferase"/>
</dbReference>
<reference evidence="4" key="1">
    <citation type="journal article" date="2009" name="Genome Res.">
        <title>Comparative genomic analyses of the human fungal pathogens Coccidioides and their relatives.</title>
        <authorList>
            <person name="Sharpton T.J."/>
            <person name="Stajich J.E."/>
            <person name="Rounsley S.D."/>
            <person name="Gardner M.J."/>
            <person name="Wortman J.R."/>
            <person name="Jordar V.S."/>
            <person name="Maiti R."/>
            <person name="Kodira C.D."/>
            <person name="Neafsey D.E."/>
            <person name="Zeng Q."/>
            <person name="Hung C.-Y."/>
            <person name="McMahan C."/>
            <person name="Muszewska A."/>
            <person name="Grynberg M."/>
            <person name="Mandel M.A."/>
            <person name="Kellner E.M."/>
            <person name="Barker B.M."/>
            <person name="Galgiani J.N."/>
            <person name="Orbach M.J."/>
            <person name="Kirkland T.N."/>
            <person name="Cole G.T."/>
            <person name="Henn M.R."/>
            <person name="Birren B.W."/>
            <person name="Taylor J.W."/>
        </authorList>
    </citation>
    <scope>NUCLEOTIDE SEQUENCE [LARGE SCALE GENOMIC DNA]</scope>
    <source>
        <strain evidence="4">UAMH 1704</strain>
    </source>
</reference>
<name>C4JZH8_UNCRE</name>
<proteinExistence type="predicted"/>
<dbReference type="HOGENOM" id="CLU_021768_1_1_1"/>
<keyword evidence="4" id="KW-1185">Reference proteome</keyword>
<feature type="domain" description="Aminoglycoside phosphotransferase" evidence="2">
    <location>
        <begin position="265"/>
        <end position="472"/>
    </location>
</feature>
<dbReference type="RefSeq" id="XP_002582806.1">
    <property type="nucleotide sequence ID" value="XM_002582760.1"/>
</dbReference>
<dbReference type="InterPro" id="IPR011009">
    <property type="entry name" value="Kinase-like_dom_sf"/>
</dbReference>
<dbReference type="InterPro" id="IPR002575">
    <property type="entry name" value="Aminoglycoside_PTrfase"/>
</dbReference>
<feature type="coiled-coil region" evidence="1">
    <location>
        <begin position="46"/>
        <end position="80"/>
    </location>
</feature>
<dbReference type="Pfam" id="PF01636">
    <property type="entry name" value="APH"/>
    <property type="match status" value="1"/>
</dbReference>
<dbReference type="KEGG" id="ure:UREG_07579"/>
<dbReference type="OMA" id="NGHIRIF"/>
<evidence type="ECO:0000313" key="4">
    <source>
        <dbReference type="Proteomes" id="UP000002058"/>
    </source>
</evidence>